<feature type="transmembrane region" description="Helical" evidence="2">
    <location>
        <begin position="20"/>
        <end position="42"/>
    </location>
</feature>
<name>A0ABT7BMP9_9CYAN</name>
<evidence type="ECO:0000256" key="2">
    <source>
        <dbReference type="SAM" id="Phobius"/>
    </source>
</evidence>
<dbReference type="InterPro" id="IPR021787">
    <property type="entry name" value="DUF3352"/>
</dbReference>
<feature type="compositionally biased region" description="Pro residues" evidence="1">
    <location>
        <begin position="565"/>
        <end position="585"/>
    </location>
</feature>
<dbReference type="Pfam" id="PF11832">
    <property type="entry name" value="DUF3352"/>
    <property type="match status" value="1"/>
</dbReference>
<comment type="caution">
    <text evidence="3">The sequence shown here is derived from an EMBL/GenBank/DDBJ whole genome shotgun (WGS) entry which is preliminary data.</text>
</comment>
<keyword evidence="4" id="KW-1185">Reference proteome</keyword>
<sequence length="595" mass="65121">MSTKTPPTVLQKFSDSQKKLGLLAIAGIVILGATGSLAYWLFVGRTQVPKDMQLGANVVPQNSLMTISLSTNERQWDNLRSFGTPNTQAALDQSLAQLRDQFQTQTKLDYLKDIQPWVGQEVTWAYLAPDIAEDETLSEEERMVMLEQPSWVMIVPIANPLKAQEISGKLVDQELTKRTYKEIEIQESKPNAEVVFSSTVLEGRYLVISSAPDATDRVIDTFKGEASVASTPGYKNALEQLGTSSALARVYVNVPEATKVAAANSVRPIAPEELEQLETNQGLAATVEVVSNGLLFKGITWLSNQADQKLTPESLSLDLGEYVPSDTLMMLTGSNFNQVWNQYTTGVEGNPLAPLNPEGLKQGLLDTTGLNLEEDLLEWMDGPFAIAMVPADGSASPIPFGFAVMVNTGDRERAEQTFASLDRVMQDKYQVEINSETIGETEVTQWQLPFGIIDISRGWLRDDLVMMTFGAAIANRLIAPPEDSLATNEAFNTSIPEGLSQQSGYFYADIERLFNQNLPLPIIMPPDQDNLFKAFNSIGVTSAITSPRTTRYDLLVRLKKGQDPGPLPSPSLNPSPTPEPSPEASPDPSEGDSEE</sequence>
<protein>
    <submittedName>
        <fullName evidence="3">DUF3352 domain-containing protein</fullName>
    </submittedName>
</protein>
<evidence type="ECO:0000313" key="3">
    <source>
        <dbReference type="EMBL" id="MDJ1179824.1"/>
    </source>
</evidence>
<organism evidence="3 4">
    <name type="scientific">Roseofilum halophilum BLCC-M91</name>
    <dbReference type="NCBI Taxonomy" id="3022259"/>
    <lineage>
        <taxon>Bacteria</taxon>
        <taxon>Bacillati</taxon>
        <taxon>Cyanobacteriota</taxon>
        <taxon>Cyanophyceae</taxon>
        <taxon>Desertifilales</taxon>
        <taxon>Desertifilaceae</taxon>
        <taxon>Roseofilum</taxon>
        <taxon>Roseofilum halophilum</taxon>
    </lineage>
</organism>
<keyword evidence="2" id="KW-1133">Transmembrane helix</keyword>
<accession>A0ABT7BMP9</accession>
<gene>
    <name evidence="3" type="ORF">PJF56_13205</name>
</gene>
<keyword evidence="2" id="KW-0812">Transmembrane</keyword>
<keyword evidence="2" id="KW-0472">Membrane</keyword>
<evidence type="ECO:0000256" key="1">
    <source>
        <dbReference type="SAM" id="MobiDB-lite"/>
    </source>
</evidence>
<reference evidence="3 4" key="1">
    <citation type="submission" date="2023-01" db="EMBL/GenBank/DDBJ databases">
        <title>Novel diversity within Roseofilum (Cyanobacteria; Desertifilaceae) from marine benthic mats with descriptions of four novel species.</title>
        <authorList>
            <person name="Wang Y."/>
            <person name="Berthold D.E."/>
            <person name="Hu J."/>
            <person name="Lefler F.W."/>
            <person name="Laughinghouse H.D. IV."/>
        </authorList>
    </citation>
    <scope>NUCLEOTIDE SEQUENCE [LARGE SCALE GENOMIC DNA]</scope>
    <source>
        <strain evidence="3 4">BLCC-M91</strain>
    </source>
</reference>
<evidence type="ECO:0000313" key="4">
    <source>
        <dbReference type="Proteomes" id="UP001231370"/>
    </source>
</evidence>
<proteinExistence type="predicted"/>
<dbReference type="RefSeq" id="WP_283763128.1">
    <property type="nucleotide sequence ID" value="NZ_JAQPOK010000095.1"/>
</dbReference>
<feature type="region of interest" description="Disordered" evidence="1">
    <location>
        <begin position="559"/>
        <end position="595"/>
    </location>
</feature>
<dbReference type="Proteomes" id="UP001231370">
    <property type="component" value="Unassembled WGS sequence"/>
</dbReference>
<dbReference type="EMBL" id="JAQPOK010000095">
    <property type="protein sequence ID" value="MDJ1179824.1"/>
    <property type="molecule type" value="Genomic_DNA"/>
</dbReference>